<accession>A0A540W4X2</accession>
<gene>
    <name evidence="2" type="ORF">E6W39_19665</name>
</gene>
<keyword evidence="3" id="KW-1185">Reference proteome</keyword>
<dbReference type="Proteomes" id="UP000319103">
    <property type="component" value="Unassembled WGS sequence"/>
</dbReference>
<proteinExistence type="predicted"/>
<feature type="compositionally biased region" description="Basic and acidic residues" evidence="1">
    <location>
        <begin position="15"/>
        <end position="26"/>
    </location>
</feature>
<sequence length="59" mass="6207">MAKSLNPEDITVVHAADESGSAHDHSVGNLDDNDSNDGGGHDRLAFAVHQFNGAFDDTD</sequence>
<evidence type="ECO:0000256" key="1">
    <source>
        <dbReference type="SAM" id="MobiDB-lite"/>
    </source>
</evidence>
<organism evidence="2 3">
    <name type="scientific">Kitasatospora acidiphila</name>
    <dbReference type="NCBI Taxonomy" id="2567942"/>
    <lineage>
        <taxon>Bacteria</taxon>
        <taxon>Bacillati</taxon>
        <taxon>Actinomycetota</taxon>
        <taxon>Actinomycetes</taxon>
        <taxon>Kitasatosporales</taxon>
        <taxon>Streptomycetaceae</taxon>
        <taxon>Kitasatospora</taxon>
    </lineage>
</organism>
<evidence type="ECO:0000313" key="3">
    <source>
        <dbReference type="Proteomes" id="UP000319103"/>
    </source>
</evidence>
<protein>
    <submittedName>
        <fullName evidence="2">Uncharacterized protein</fullName>
    </submittedName>
</protein>
<dbReference type="RefSeq" id="WP_141634634.1">
    <property type="nucleotide sequence ID" value="NZ_VIGB01000003.1"/>
</dbReference>
<dbReference type="EMBL" id="VIGB01000003">
    <property type="protein sequence ID" value="TQF04042.1"/>
    <property type="molecule type" value="Genomic_DNA"/>
</dbReference>
<feature type="region of interest" description="Disordered" evidence="1">
    <location>
        <begin position="1"/>
        <end position="43"/>
    </location>
</feature>
<name>A0A540W4X2_9ACTN</name>
<evidence type="ECO:0000313" key="2">
    <source>
        <dbReference type="EMBL" id="TQF04042.1"/>
    </source>
</evidence>
<reference evidence="2 3" key="1">
    <citation type="submission" date="2019-06" db="EMBL/GenBank/DDBJ databases">
        <title>Description of Kitasatospora acidophila sp. nov. isolated from pine grove soil, and reclassification of Streptomyces novaecaesareae to Kitasatospora novaeceasareae comb. nov.</title>
        <authorList>
            <person name="Kim M.J."/>
        </authorList>
    </citation>
    <scope>NUCLEOTIDE SEQUENCE [LARGE SCALE GENOMIC DNA]</scope>
    <source>
        <strain evidence="2 3">MMS16-CNU292</strain>
    </source>
</reference>
<comment type="caution">
    <text evidence="2">The sequence shown here is derived from an EMBL/GenBank/DDBJ whole genome shotgun (WGS) entry which is preliminary data.</text>
</comment>
<dbReference type="AlphaFoldDB" id="A0A540W4X2"/>